<feature type="signal peptide" evidence="2">
    <location>
        <begin position="1"/>
        <end position="21"/>
    </location>
</feature>
<dbReference type="EMBL" id="GADI01000583">
    <property type="protein sequence ID" value="JAA73225.1"/>
    <property type="molecule type" value="mRNA"/>
</dbReference>
<dbReference type="GO" id="GO:0005840">
    <property type="term" value="C:ribosome"/>
    <property type="evidence" value="ECO:0007669"/>
    <property type="project" value="UniProtKB-KW"/>
</dbReference>
<feature type="compositionally biased region" description="Polar residues" evidence="1">
    <location>
        <begin position="133"/>
        <end position="149"/>
    </location>
</feature>
<name>A0A0K8RQA4_IXORI</name>
<keyword evidence="3" id="KW-0689">Ribosomal protein</keyword>
<evidence type="ECO:0000256" key="2">
    <source>
        <dbReference type="SAM" id="SignalP"/>
    </source>
</evidence>
<dbReference type="AlphaFoldDB" id="A0A0K8RQA4"/>
<proteinExistence type="evidence at transcript level"/>
<organism evidence="3">
    <name type="scientific">Ixodes ricinus</name>
    <name type="common">Common tick</name>
    <name type="synonym">Acarus ricinus</name>
    <dbReference type="NCBI Taxonomy" id="34613"/>
    <lineage>
        <taxon>Eukaryota</taxon>
        <taxon>Metazoa</taxon>
        <taxon>Ecdysozoa</taxon>
        <taxon>Arthropoda</taxon>
        <taxon>Chelicerata</taxon>
        <taxon>Arachnida</taxon>
        <taxon>Acari</taxon>
        <taxon>Parasitiformes</taxon>
        <taxon>Ixodida</taxon>
        <taxon>Ixodoidea</taxon>
        <taxon>Ixodidae</taxon>
        <taxon>Ixodinae</taxon>
        <taxon>Ixodes</taxon>
    </lineage>
</organism>
<sequence length="149" mass="16686">RFLLVLVFGFPLLLRFPLVLRGSSLVTILPCFVKSDPVIEALSHLDAIRVSCLQISRSCRTKPENTWISTSRASARRATASSMRRTTHLSRSTWPLWTSRVAAQQARPSRMPSAEPSDEWESPMTASPAWQRMTATSQRTSSGSLEIKQ</sequence>
<keyword evidence="2" id="KW-0732">Signal</keyword>
<reference evidence="3" key="1">
    <citation type="submission" date="2012-12" db="EMBL/GenBank/DDBJ databases">
        <title>Identification and characterization of a phenylalanine ammonia-lyase gene family in Isatis indigotica Fort.</title>
        <authorList>
            <person name="Liu Q."/>
            <person name="Chen J."/>
            <person name="Zhou X."/>
            <person name="Di P."/>
            <person name="Xiao Y."/>
            <person name="Xuan H."/>
            <person name="Zhang L."/>
            <person name="Chen W."/>
        </authorList>
    </citation>
    <scope>NUCLEOTIDE SEQUENCE</scope>
    <source>
        <tissue evidence="3">Salivary gland</tissue>
    </source>
</reference>
<accession>A0A0K8RQA4</accession>
<evidence type="ECO:0000313" key="3">
    <source>
        <dbReference type="EMBL" id="JAA73225.1"/>
    </source>
</evidence>
<feature type="non-terminal residue" evidence="3">
    <location>
        <position position="1"/>
    </location>
</feature>
<keyword evidence="3" id="KW-0687">Ribonucleoprotein</keyword>
<feature type="chain" id="PRO_5005519012" evidence="2">
    <location>
        <begin position="22"/>
        <end position="149"/>
    </location>
</feature>
<feature type="region of interest" description="Disordered" evidence="1">
    <location>
        <begin position="101"/>
        <end position="149"/>
    </location>
</feature>
<evidence type="ECO:0000256" key="1">
    <source>
        <dbReference type="SAM" id="MobiDB-lite"/>
    </source>
</evidence>
<protein>
    <submittedName>
        <fullName evidence="3">Putative 40s ribosomal protein s21</fullName>
    </submittedName>
</protein>